<proteinExistence type="predicted"/>
<accession>A0A7J0GIR9</accession>
<feature type="compositionally biased region" description="Polar residues" evidence="1">
    <location>
        <begin position="52"/>
        <end position="61"/>
    </location>
</feature>
<gene>
    <name evidence="2" type="ORF">Acr_22g0001070</name>
</gene>
<dbReference type="OrthoDB" id="1919713at2759"/>
<feature type="compositionally biased region" description="Polar residues" evidence="1">
    <location>
        <begin position="25"/>
        <end position="42"/>
    </location>
</feature>
<comment type="caution">
    <text evidence="2">The sequence shown here is derived from an EMBL/GenBank/DDBJ whole genome shotgun (WGS) entry which is preliminary data.</text>
</comment>
<name>A0A7J0GIR9_9ERIC</name>
<dbReference type="Gene3D" id="1.25.40.10">
    <property type="entry name" value="Tetratricopeptide repeat domain"/>
    <property type="match status" value="2"/>
</dbReference>
<reference evidence="2 3" key="1">
    <citation type="submission" date="2019-07" db="EMBL/GenBank/DDBJ databases">
        <title>De Novo Assembly of kiwifruit Actinidia rufa.</title>
        <authorList>
            <person name="Sugita-Konishi S."/>
            <person name="Sato K."/>
            <person name="Mori E."/>
            <person name="Abe Y."/>
            <person name="Kisaki G."/>
            <person name="Hamano K."/>
            <person name="Suezawa K."/>
            <person name="Otani M."/>
            <person name="Fukuda T."/>
            <person name="Manabe T."/>
            <person name="Gomi K."/>
            <person name="Tabuchi M."/>
            <person name="Akimitsu K."/>
            <person name="Kataoka I."/>
        </authorList>
    </citation>
    <scope>NUCLEOTIDE SEQUENCE [LARGE SCALE GENOMIC DNA]</scope>
    <source>
        <strain evidence="3">cv. Fuchu</strain>
    </source>
</reference>
<organism evidence="2 3">
    <name type="scientific">Actinidia rufa</name>
    <dbReference type="NCBI Taxonomy" id="165716"/>
    <lineage>
        <taxon>Eukaryota</taxon>
        <taxon>Viridiplantae</taxon>
        <taxon>Streptophyta</taxon>
        <taxon>Embryophyta</taxon>
        <taxon>Tracheophyta</taxon>
        <taxon>Spermatophyta</taxon>
        <taxon>Magnoliopsida</taxon>
        <taxon>eudicotyledons</taxon>
        <taxon>Gunneridae</taxon>
        <taxon>Pentapetalae</taxon>
        <taxon>asterids</taxon>
        <taxon>Ericales</taxon>
        <taxon>Actinidiaceae</taxon>
        <taxon>Actinidia</taxon>
    </lineage>
</organism>
<dbReference type="Proteomes" id="UP000585474">
    <property type="component" value="Unassembled WGS sequence"/>
</dbReference>
<dbReference type="EMBL" id="BJWL01000022">
    <property type="protein sequence ID" value="GFZ10709.1"/>
    <property type="molecule type" value="Genomic_DNA"/>
</dbReference>
<sequence>MPREKNYLPSKSGSQTTPKGLAAFTPSSKIDPQMLLRSSSTPLVDPHFSPRARQQYTTTLSAVHGGRSSSSLYSSPISPSASGSSKLSPKTNNPTPNSFRRARSEGNLQGFASISLDLDEFCNPDRLIRSFPKQRKSMLRTEPSFCIYTTGDGFDGEDERERGERENLVRSDVGLERIEVGSGEFSFGKKSIGLIEEDGEEGDEVLSEFQDLGIEEVVEPVSPPMYLATGLGLGGGSGGGVFSPACLVEGGDMEEYYKRIVGEDPSNPLFLRNYAQLLKSKGDLHGAEDYFFQATLADPNDGEICSSYAKLVWELHRDQDKASNYFERAARAAPDDSHVQAAYASFLWEIEEDEEEDCASIDHIQSKEDKGENIEDYYKRMVEENPCSSLFLRNYAQFLYQSKGDLRGAEEYYLRAMLADPANGEIISQYAKLVWELHHDQVKALSYFERAIQATPEDSLDPTILDVFCEVGDALTQSPLSVQMHPVIDGNLETHEAQNNIVRHVLAAYASFLWEIDDDEEEDSSSTQAPLFLGATTPANAQLLHQSTD</sequence>
<dbReference type="AlphaFoldDB" id="A0A7J0GIR9"/>
<feature type="compositionally biased region" description="Polar residues" evidence="1">
    <location>
        <begin position="9"/>
        <end position="18"/>
    </location>
</feature>
<dbReference type="PANTHER" id="PTHR26312">
    <property type="entry name" value="TETRATRICOPEPTIDE REPEAT PROTEIN 5"/>
    <property type="match status" value="1"/>
</dbReference>
<evidence type="ECO:0000313" key="3">
    <source>
        <dbReference type="Proteomes" id="UP000585474"/>
    </source>
</evidence>
<dbReference type="PANTHER" id="PTHR26312:SF217">
    <property type="entry name" value="N-ACETYLGLUCOSAMINE TRANSFERASE, OGT PROTEIN, PUTATIVE-RELATED"/>
    <property type="match status" value="1"/>
</dbReference>
<feature type="compositionally biased region" description="Low complexity" evidence="1">
    <location>
        <begin position="68"/>
        <end position="89"/>
    </location>
</feature>
<evidence type="ECO:0000256" key="1">
    <source>
        <dbReference type="SAM" id="MobiDB-lite"/>
    </source>
</evidence>
<keyword evidence="3" id="KW-1185">Reference proteome</keyword>
<protein>
    <submittedName>
        <fullName evidence="2">Tetratricopeptide repeat (TPR)-like superfamily protein</fullName>
    </submittedName>
</protein>
<dbReference type="SUPFAM" id="SSF48452">
    <property type="entry name" value="TPR-like"/>
    <property type="match status" value="1"/>
</dbReference>
<dbReference type="InterPro" id="IPR011990">
    <property type="entry name" value="TPR-like_helical_dom_sf"/>
</dbReference>
<evidence type="ECO:0000313" key="2">
    <source>
        <dbReference type="EMBL" id="GFZ10709.1"/>
    </source>
</evidence>
<feature type="region of interest" description="Disordered" evidence="1">
    <location>
        <begin position="1"/>
        <end position="103"/>
    </location>
</feature>